<evidence type="ECO:0000256" key="1">
    <source>
        <dbReference type="SAM" id="MobiDB-lite"/>
    </source>
</evidence>
<evidence type="ECO:0000313" key="2">
    <source>
        <dbReference type="EMBL" id="CAF1644346.1"/>
    </source>
</evidence>
<accession>A0A816DWA6</accession>
<gene>
    <name evidence="2" type="ORF">XAT740_LOCUS53874</name>
</gene>
<dbReference type="AlphaFoldDB" id="A0A816DWA6"/>
<sequence>MTSSQSPSDGFVGLPPPPPPPPAPPVFNNNTNNSCKVLLPHQEVNLVVNRANVTEIQARSVPTMLMAGNNIWTRRVLPNLRIQQTVFDQHYGESNSSMTGHYRRSSL</sequence>
<reference evidence="2" key="1">
    <citation type="submission" date="2021-02" db="EMBL/GenBank/DDBJ databases">
        <authorList>
            <person name="Nowell W R."/>
        </authorList>
    </citation>
    <scope>NUCLEOTIDE SEQUENCE</scope>
</reference>
<evidence type="ECO:0000313" key="3">
    <source>
        <dbReference type="Proteomes" id="UP000663828"/>
    </source>
</evidence>
<dbReference type="SUPFAM" id="SSF101447">
    <property type="entry name" value="Formin homology 2 domain (FH2 domain)"/>
    <property type="match status" value="1"/>
</dbReference>
<keyword evidence="3" id="KW-1185">Reference proteome</keyword>
<proteinExistence type="predicted"/>
<dbReference type="EMBL" id="CAJNOR010009414">
    <property type="protein sequence ID" value="CAF1644346.1"/>
    <property type="molecule type" value="Genomic_DNA"/>
</dbReference>
<dbReference type="Proteomes" id="UP000663828">
    <property type="component" value="Unassembled WGS sequence"/>
</dbReference>
<protein>
    <submittedName>
        <fullName evidence="2">Uncharacterized protein</fullName>
    </submittedName>
</protein>
<organism evidence="2 3">
    <name type="scientific">Adineta ricciae</name>
    <name type="common">Rotifer</name>
    <dbReference type="NCBI Taxonomy" id="249248"/>
    <lineage>
        <taxon>Eukaryota</taxon>
        <taxon>Metazoa</taxon>
        <taxon>Spiralia</taxon>
        <taxon>Gnathifera</taxon>
        <taxon>Rotifera</taxon>
        <taxon>Eurotatoria</taxon>
        <taxon>Bdelloidea</taxon>
        <taxon>Adinetida</taxon>
        <taxon>Adinetidae</taxon>
        <taxon>Adineta</taxon>
    </lineage>
</organism>
<name>A0A816DWA6_ADIRI</name>
<feature type="non-terminal residue" evidence="2">
    <location>
        <position position="107"/>
    </location>
</feature>
<comment type="caution">
    <text evidence="2">The sequence shown here is derived from an EMBL/GenBank/DDBJ whole genome shotgun (WGS) entry which is preliminary data.</text>
</comment>
<feature type="compositionally biased region" description="Pro residues" evidence="1">
    <location>
        <begin position="14"/>
        <end position="25"/>
    </location>
</feature>
<feature type="region of interest" description="Disordered" evidence="1">
    <location>
        <begin position="1"/>
        <end position="29"/>
    </location>
</feature>